<dbReference type="InterPro" id="IPR013221">
    <property type="entry name" value="Mur_ligase_cen"/>
</dbReference>
<keyword evidence="3" id="KW-0547">Nucleotide-binding</keyword>
<dbReference type="PROSITE" id="PS01011">
    <property type="entry name" value="FOLYLPOLYGLU_SYNT_1"/>
    <property type="match status" value="1"/>
</dbReference>
<organism evidence="7">
    <name type="scientific">marine sediment metagenome</name>
    <dbReference type="NCBI Taxonomy" id="412755"/>
    <lineage>
        <taxon>unclassified sequences</taxon>
        <taxon>metagenomes</taxon>
        <taxon>ecological metagenomes</taxon>
    </lineage>
</organism>
<dbReference type="Gene3D" id="3.40.50.720">
    <property type="entry name" value="NAD(P)-binding Rossmann-like Domain"/>
    <property type="match status" value="1"/>
</dbReference>
<protein>
    <recommendedName>
        <fullName evidence="6">Mur ligase central domain-containing protein</fullName>
    </recommendedName>
</protein>
<dbReference type="SUPFAM" id="SSF53623">
    <property type="entry name" value="MurD-like peptide ligases, catalytic domain"/>
    <property type="match status" value="1"/>
</dbReference>
<accession>X1PN32</accession>
<keyword evidence="1" id="KW-0436">Ligase</keyword>
<dbReference type="AlphaFoldDB" id="X1PN32"/>
<feature type="non-terminal residue" evidence="7">
    <location>
        <position position="138"/>
    </location>
</feature>
<dbReference type="InterPro" id="IPR036565">
    <property type="entry name" value="Mur-like_cat_sf"/>
</dbReference>
<evidence type="ECO:0000256" key="2">
    <source>
        <dbReference type="ARBA" id="ARBA00022618"/>
    </source>
</evidence>
<dbReference type="InterPro" id="IPR018109">
    <property type="entry name" value="Folylpolyglutamate_synth_CS"/>
</dbReference>
<evidence type="ECO:0000256" key="4">
    <source>
        <dbReference type="ARBA" id="ARBA00022840"/>
    </source>
</evidence>
<keyword evidence="2" id="KW-0132">Cell division</keyword>
<evidence type="ECO:0000256" key="3">
    <source>
        <dbReference type="ARBA" id="ARBA00022741"/>
    </source>
</evidence>
<dbReference type="InterPro" id="IPR005762">
    <property type="entry name" value="MurD"/>
</dbReference>
<sequence length="138" mass="15348">MKLAELKNKKILILGFGREGKDTLLFLKKLFPKKKVAVADQKFDKNYLNKIKDYDLIIKTPGIPFKILPKSALKKITTQTEIFFDNCPGKIIGITGTKGKSTTASLIYKILKKGGVKVHLVGNIGKPVLSFLFNAKPD</sequence>
<gene>
    <name evidence="7" type="ORF">S06H3_57171</name>
</gene>
<dbReference type="PANTHER" id="PTHR43692">
    <property type="entry name" value="UDP-N-ACETYLMURAMOYLALANINE--D-GLUTAMATE LIGASE"/>
    <property type="match status" value="1"/>
</dbReference>
<dbReference type="GO" id="GO:0051301">
    <property type="term" value="P:cell division"/>
    <property type="evidence" value="ECO:0007669"/>
    <property type="project" value="UniProtKB-KW"/>
</dbReference>
<keyword evidence="4" id="KW-0067">ATP-binding</keyword>
<proteinExistence type="predicted"/>
<reference evidence="7" key="1">
    <citation type="journal article" date="2014" name="Front. Microbiol.">
        <title>High frequency of phylogenetically diverse reductive dehalogenase-homologous genes in deep subseafloor sedimentary metagenomes.</title>
        <authorList>
            <person name="Kawai M."/>
            <person name="Futagami T."/>
            <person name="Toyoda A."/>
            <person name="Takaki Y."/>
            <person name="Nishi S."/>
            <person name="Hori S."/>
            <person name="Arai W."/>
            <person name="Tsubouchi T."/>
            <person name="Morono Y."/>
            <person name="Uchiyama I."/>
            <person name="Ito T."/>
            <person name="Fujiyama A."/>
            <person name="Inagaki F."/>
            <person name="Takami H."/>
        </authorList>
    </citation>
    <scope>NUCLEOTIDE SEQUENCE</scope>
    <source>
        <strain evidence="7">Expedition CK06-06</strain>
    </source>
</reference>
<comment type="caution">
    <text evidence="7">The sequence shown here is derived from an EMBL/GenBank/DDBJ whole genome shotgun (WGS) entry which is preliminary data.</text>
</comment>
<dbReference type="GO" id="GO:0005524">
    <property type="term" value="F:ATP binding"/>
    <property type="evidence" value="ECO:0007669"/>
    <property type="project" value="UniProtKB-KW"/>
</dbReference>
<dbReference type="GO" id="GO:0008360">
    <property type="term" value="P:regulation of cell shape"/>
    <property type="evidence" value="ECO:0007669"/>
    <property type="project" value="InterPro"/>
</dbReference>
<evidence type="ECO:0000256" key="1">
    <source>
        <dbReference type="ARBA" id="ARBA00022598"/>
    </source>
</evidence>
<dbReference type="GO" id="GO:0008764">
    <property type="term" value="F:UDP-N-acetylmuramoylalanine-D-glutamate ligase activity"/>
    <property type="evidence" value="ECO:0007669"/>
    <property type="project" value="InterPro"/>
</dbReference>
<dbReference type="Pfam" id="PF08245">
    <property type="entry name" value="Mur_ligase_M"/>
    <property type="match status" value="1"/>
</dbReference>
<dbReference type="GO" id="GO:0005737">
    <property type="term" value="C:cytoplasm"/>
    <property type="evidence" value="ECO:0007669"/>
    <property type="project" value="InterPro"/>
</dbReference>
<feature type="domain" description="Mur ligase central" evidence="6">
    <location>
        <begin position="94"/>
        <end position="122"/>
    </location>
</feature>
<name>X1PN32_9ZZZZ</name>
<evidence type="ECO:0000259" key="6">
    <source>
        <dbReference type="Pfam" id="PF08245"/>
    </source>
</evidence>
<evidence type="ECO:0000313" key="7">
    <source>
        <dbReference type="EMBL" id="GAI57677.1"/>
    </source>
</evidence>
<keyword evidence="5" id="KW-0131">Cell cycle</keyword>
<evidence type="ECO:0000256" key="5">
    <source>
        <dbReference type="ARBA" id="ARBA00023306"/>
    </source>
</evidence>
<dbReference type="PANTHER" id="PTHR43692:SF1">
    <property type="entry name" value="UDP-N-ACETYLMURAMOYLALANINE--D-GLUTAMATE LIGASE"/>
    <property type="match status" value="1"/>
</dbReference>
<dbReference type="Gene3D" id="3.40.1190.10">
    <property type="entry name" value="Mur-like, catalytic domain"/>
    <property type="match status" value="1"/>
</dbReference>
<dbReference type="EMBL" id="BARV01036867">
    <property type="protein sequence ID" value="GAI57677.1"/>
    <property type="molecule type" value="Genomic_DNA"/>
</dbReference>
<dbReference type="GO" id="GO:0004326">
    <property type="term" value="F:tetrahydrofolylpolyglutamate synthase activity"/>
    <property type="evidence" value="ECO:0007669"/>
    <property type="project" value="InterPro"/>
</dbReference>